<name>A0A1E3KAY0_9TREE</name>
<dbReference type="PROSITE" id="PS50935">
    <property type="entry name" value="SSB"/>
    <property type="match status" value="1"/>
</dbReference>
<dbReference type="InterPro" id="IPR000424">
    <property type="entry name" value="Primosome_PriB/ssb"/>
</dbReference>
<reference evidence="4 5" key="1">
    <citation type="submission" date="2016-06" db="EMBL/GenBank/DDBJ databases">
        <title>Evolution of pathogenesis and genome organization in the Tremellales.</title>
        <authorList>
            <person name="Cuomo C."/>
            <person name="Litvintseva A."/>
            <person name="Heitman J."/>
            <person name="Chen Y."/>
            <person name="Sun S."/>
            <person name="Springer D."/>
            <person name="Dromer F."/>
            <person name="Young S."/>
            <person name="Zeng Q."/>
            <person name="Chapman S."/>
            <person name="Gujja S."/>
            <person name="Saif S."/>
            <person name="Birren B."/>
        </authorList>
    </citation>
    <scope>NUCLEOTIDE SEQUENCE [LARGE SCALE GENOMIC DNA]</scope>
    <source>
        <strain evidence="4 5">CBS 6273</strain>
    </source>
</reference>
<evidence type="ECO:0000256" key="2">
    <source>
        <dbReference type="PROSITE-ProRule" id="PRU00252"/>
    </source>
</evidence>
<dbReference type="OrthoDB" id="1078367at2759"/>
<organism evidence="4 5">
    <name type="scientific">Cryptococcus amylolentus CBS 6273</name>
    <dbReference type="NCBI Taxonomy" id="1296118"/>
    <lineage>
        <taxon>Eukaryota</taxon>
        <taxon>Fungi</taxon>
        <taxon>Dikarya</taxon>
        <taxon>Basidiomycota</taxon>
        <taxon>Agaricomycotina</taxon>
        <taxon>Tremellomycetes</taxon>
        <taxon>Tremellales</taxon>
        <taxon>Cryptococcaceae</taxon>
        <taxon>Cryptococcus</taxon>
    </lineage>
</organism>
<accession>A0A1E3KAY0</accession>
<dbReference type="Proteomes" id="UP000095149">
    <property type="component" value="Unassembled WGS sequence"/>
</dbReference>
<evidence type="ECO:0000256" key="1">
    <source>
        <dbReference type="ARBA" id="ARBA00023125"/>
    </source>
</evidence>
<dbReference type="AlphaFoldDB" id="A0A1E3KAY0"/>
<comment type="caution">
    <text evidence="4">The sequence shown here is derived from an EMBL/GenBank/DDBJ whole genome shotgun (WGS) entry which is preliminary data.</text>
</comment>
<dbReference type="GO" id="GO:0003697">
    <property type="term" value="F:single-stranded DNA binding"/>
    <property type="evidence" value="ECO:0007669"/>
    <property type="project" value="InterPro"/>
</dbReference>
<sequence length="161" mass="17370">MFRQATTPALRATASASKQQARSFVSKAQFIGRLGATPEKGTTAAGREYLRYALAVSKPPKRDAEGSESPLCPATKHSPSRLFPGTKAKFADPARESSWFTLFSFRQGNAAGSLENLAAGSLLYVEANIDTVSGTNADGTPNKQYLFRETSHRVLSKPRSE</sequence>
<dbReference type="EMBL" id="MEKH01000003">
    <property type="protein sequence ID" value="ODO09993.1"/>
    <property type="molecule type" value="Genomic_DNA"/>
</dbReference>
<dbReference type="InterPro" id="IPR012340">
    <property type="entry name" value="NA-bd_OB-fold"/>
</dbReference>
<proteinExistence type="predicted"/>
<evidence type="ECO:0000313" key="4">
    <source>
        <dbReference type="EMBL" id="ODO09993.1"/>
    </source>
</evidence>
<gene>
    <name evidence="4" type="ORF">I350_02217</name>
</gene>
<evidence type="ECO:0000313" key="5">
    <source>
        <dbReference type="Proteomes" id="UP000095149"/>
    </source>
</evidence>
<feature type="region of interest" description="Disordered" evidence="3">
    <location>
        <begin position="58"/>
        <end position="78"/>
    </location>
</feature>
<dbReference type="CDD" id="cd04496">
    <property type="entry name" value="SSB_OBF"/>
    <property type="match status" value="1"/>
</dbReference>
<keyword evidence="1 2" id="KW-0238">DNA-binding</keyword>
<protein>
    <submittedName>
        <fullName evidence="4">Uncharacterized protein</fullName>
    </submittedName>
</protein>
<evidence type="ECO:0000256" key="3">
    <source>
        <dbReference type="SAM" id="MobiDB-lite"/>
    </source>
</evidence>
<dbReference type="Gene3D" id="2.40.50.140">
    <property type="entry name" value="Nucleic acid-binding proteins"/>
    <property type="match status" value="1"/>
</dbReference>